<sequence>MQQKSTLRKIATLSLAILLVAVTVALCVAAPDGTADAAVLKQGSSGSDVRTLQQKLKSWGYYDGSVDGIFGSGTKEAVKYFQRTNGLSADGIVGSATAAALGMSLSGSSSGTSSGSGTLRKGSSGDSVKTLQQKLKNWGYYGGSVDGIFGSGTEQAVRYFQSRNGLTADGVVGSATAAALGMSLSGSSSGSSGGASVSSSDLNLLARVVYGEARGEEYIGQVAVAAVVLNRVESSSFPNTIAGVVYQSGAFDCVSDGQINLTPDSTAISAAQDALNGWDPTYGCLFYYNPRTATSSWMLSRPVKLVIGQHNFC</sequence>
<keyword evidence="5" id="KW-0378">Hydrolase</keyword>
<dbReference type="InterPro" id="IPR036366">
    <property type="entry name" value="PGBDSf"/>
</dbReference>
<dbReference type="Gene3D" id="1.10.10.2520">
    <property type="entry name" value="Cell wall hydrolase SleB, domain 1"/>
    <property type="match status" value="1"/>
</dbReference>
<comment type="caution">
    <text evidence="13">The sequence shown here is derived from an EMBL/GenBank/DDBJ whole genome shotgun (WGS) entry which is preliminary data.</text>
</comment>
<dbReference type="NCBIfam" id="TIGR02869">
    <property type="entry name" value="spore_SleB"/>
    <property type="match status" value="1"/>
</dbReference>
<dbReference type="GO" id="GO:0030435">
    <property type="term" value="P:sporulation resulting in formation of a cellular spore"/>
    <property type="evidence" value="ECO:0007669"/>
    <property type="project" value="UniProtKB-KW"/>
</dbReference>
<keyword evidence="3" id="KW-0309">Germination</keyword>
<evidence type="ECO:0000256" key="10">
    <source>
        <dbReference type="SAM" id="SignalP"/>
    </source>
</evidence>
<dbReference type="Pfam" id="PF01471">
    <property type="entry name" value="PG_binding_1"/>
    <property type="match status" value="2"/>
</dbReference>
<dbReference type="InterPro" id="IPR014224">
    <property type="entry name" value="Spore_cortex_SleB"/>
</dbReference>
<organism evidence="13 14">
    <name type="scientific">Candidatus Limadaptatus stercorigallinarum</name>
    <dbReference type="NCBI Taxonomy" id="2840845"/>
    <lineage>
        <taxon>Bacteria</taxon>
        <taxon>Bacillati</taxon>
        <taxon>Bacillota</taxon>
        <taxon>Clostridia</taxon>
        <taxon>Eubacteriales</taxon>
        <taxon>Candidatus Limadaptatus</taxon>
    </lineage>
</organism>
<keyword evidence="4 10" id="KW-0732">Signal</keyword>
<evidence type="ECO:0000313" key="13">
    <source>
        <dbReference type="EMBL" id="HIU21841.1"/>
    </source>
</evidence>
<feature type="domain" description="Cell wall hydrolase SleB" evidence="12">
    <location>
        <begin position="215"/>
        <end position="313"/>
    </location>
</feature>
<dbReference type="GO" id="GO:0009847">
    <property type="term" value="P:spore germination"/>
    <property type="evidence" value="ECO:0007669"/>
    <property type="project" value="UniProtKB-UniRule"/>
</dbReference>
<evidence type="ECO:0000256" key="2">
    <source>
        <dbReference type="ARBA" id="ARBA00018364"/>
    </source>
</evidence>
<keyword evidence="6" id="KW-0749">Sporulation</keyword>
<evidence type="ECO:0000256" key="7">
    <source>
        <dbReference type="ARBA" id="ARBA00023316"/>
    </source>
</evidence>
<comment type="similarity">
    <text evidence="1">Belongs to the SleB family.</text>
</comment>
<evidence type="ECO:0000256" key="4">
    <source>
        <dbReference type="ARBA" id="ARBA00022729"/>
    </source>
</evidence>
<keyword evidence="7" id="KW-0961">Cell wall biogenesis/degradation</keyword>
<dbReference type="GO" id="GO:0071555">
    <property type="term" value="P:cell wall organization"/>
    <property type="evidence" value="ECO:0007669"/>
    <property type="project" value="UniProtKB-KW"/>
</dbReference>
<dbReference type="Gene3D" id="6.20.240.60">
    <property type="match status" value="1"/>
</dbReference>
<evidence type="ECO:0000313" key="14">
    <source>
        <dbReference type="Proteomes" id="UP000824088"/>
    </source>
</evidence>
<dbReference type="InterPro" id="IPR052905">
    <property type="entry name" value="LD-transpeptidase_YkuD-like"/>
</dbReference>
<dbReference type="InterPro" id="IPR042047">
    <property type="entry name" value="SleB_dom1"/>
</dbReference>
<evidence type="ECO:0000256" key="9">
    <source>
        <dbReference type="SAM" id="MobiDB-lite"/>
    </source>
</evidence>
<dbReference type="InterPro" id="IPR002477">
    <property type="entry name" value="Peptidoglycan-bd-like"/>
</dbReference>
<name>A0A9D1HSI3_9FIRM</name>
<feature type="compositionally biased region" description="Low complexity" evidence="9">
    <location>
        <begin position="107"/>
        <end position="125"/>
    </location>
</feature>
<proteinExistence type="inferred from homology"/>
<dbReference type="AlphaFoldDB" id="A0A9D1HSI3"/>
<reference evidence="13" key="2">
    <citation type="journal article" date="2021" name="PeerJ">
        <title>Extensive microbial diversity within the chicken gut microbiome revealed by metagenomics and culture.</title>
        <authorList>
            <person name="Gilroy R."/>
            <person name="Ravi A."/>
            <person name="Getino M."/>
            <person name="Pursley I."/>
            <person name="Horton D.L."/>
            <person name="Alikhan N.F."/>
            <person name="Baker D."/>
            <person name="Gharbi K."/>
            <person name="Hall N."/>
            <person name="Watson M."/>
            <person name="Adriaenssens E.M."/>
            <person name="Foster-Nyarko E."/>
            <person name="Jarju S."/>
            <person name="Secka A."/>
            <person name="Antonio M."/>
            <person name="Oren A."/>
            <person name="Chaudhuri R.R."/>
            <person name="La Ragione R."/>
            <person name="Hildebrand F."/>
            <person name="Pallen M.J."/>
        </authorList>
    </citation>
    <scope>NUCLEOTIDE SEQUENCE</scope>
    <source>
        <strain evidence="13">1063</strain>
    </source>
</reference>
<dbReference type="Proteomes" id="UP000824088">
    <property type="component" value="Unassembled WGS sequence"/>
</dbReference>
<dbReference type="SUPFAM" id="SSF47090">
    <property type="entry name" value="PGBD-like"/>
    <property type="match status" value="2"/>
</dbReference>
<evidence type="ECO:0000256" key="6">
    <source>
        <dbReference type="ARBA" id="ARBA00022969"/>
    </source>
</evidence>
<protein>
    <recommendedName>
        <fullName evidence="2 8">Spore cortex-lytic enzyme</fullName>
    </recommendedName>
</protein>
<evidence type="ECO:0000256" key="1">
    <source>
        <dbReference type="ARBA" id="ARBA00007010"/>
    </source>
</evidence>
<dbReference type="Pfam" id="PF07486">
    <property type="entry name" value="Hydrolase_2"/>
    <property type="match status" value="1"/>
</dbReference>
<evidence type="ECO:0000256" key="5">
    <source>
        <dbReference type="ARBA" id="ARBA00022801"/>
    </source>
</evidence>
<feature type="signal peptide" evidence="10">
    <location>
        <begin position="1"/>
        <end position="37"/>
    </location>
</feature>
<dbReference type="PANTHER" id="PTHR41533">
    <property type="entry name" value="L,D-TRANSPEPTIDASE HI_1667-RELATED"/>
    <property type="match status" value="1"/>
</dbReference>
<evidence type="ECO:0000256" key="8">
    <source>
        <dbReference type="NCBIfam" id="TIGR02869"/>
    </source>
</evidence>
<dbReference type="InterPro" id="IPR036365">
    <property type="entry name" value="PGBD-like_sf"/>
</dbReference>
<evidence type="ECO:0000259" key="11">
    <source>
        <dbReference type="Pfam" id="PF01471"/>
    </source>
</evidence>
<feature type="domain" description="Peptidoglycan binding-like" evidence="11">
    <location>
        <begin position="124"/>
        <end position="180"/>
    </location>
</feature>
<feature type="domain" description="Peptidoglycan binding-like" evidence="11">
    <location>
        <begin position="45"/>
        <end position="101"/>
    </location>
</feature>
<dbReference type="InterPro" id="IPR011105">
    <property type="entry name" value="Cell_wall_hydrolase_SleB"/>
</dbReference>
<dbReference type="EMBL" id="DVMN01000115">
    <property type="protein sequence ID" value="HIU21841.1"/>
    <property type="molecule type" value="Genomic_DNA"/>
</dbReference>
<gene>
    <name evidence="13" type="primary">sleB</name>
    <name evidence="13" type="ORF">IAD51_06425</name>
</gene>
<evidence type="ECO:0000259" key="12">
    <source>
        <dbReference type="Pfam" id="PF07486"/>
    </source>
</evidence>
<feature type="region of interest" description="Disordered" evidence="9">
    <location>
        <begin position="107"/>
        <end position="127"/>
    </location>
</feature>
<accession>A0A9D1HSI3</accession>
<dbReference type="Gene3D" id="1.10.101.10">
    <property type="entry name" value="PGBD-like superfamily/PGBD"/>
    <property type="match status" value="2"/>
</dbReference>
<evidence type="ECO:0000256" key="3">
    <source>
        <dbReference type="ARBA" id="ARBA00022544"/>
    </source>
</evidence>
<dbReference type="PANTHER" id="PTHR41533:SF1">
    <property type="entry name" value="L,D-TRANSPEPTIDASE YCBB-RELATED"/>
    <property type="match status" value="1"/>
</dbReference>
<feature type="chain" id="PRO_5038538342" description="Spore cortex-lytic enzyme" evidence="10">
    <location>
        <begin position="38"/>
        <end position="313"/>
    </location>
</feature>
<dbReference type="GO" id="GO:0016787">
    <property type="term" value="F:hydrolase activity"/>
    <property type="evidence" value="ECO:0007669"/>
    <property type="project" value="UniProtKB-KW"/>
</dbReference>
<reference evidence="13" key="1">
    <citation type="submission" date="2020-10" db="EMBL/GenBank/DDBJ databases">
        <authorList>
            <person name="Gilroy R."/>
        </authorList>
    </citation>
    <scope>NUCLEOTIDE SEQUENCE</scope>
    <source>
        <strain evidence="13">1063</strain>
    </source>
</reference>